<keyword evidence="1" id="KW-1133">Transmembrane helix</keyword>
<accession>A0A835IG99</accession>
<keyword evidence="3" id="KW-1185">Reference proteome</keyword>
<name>A0A835IG99_9MAGN</name>
<sequence>MSGWFSIMGQVLALSSVVTMVFLGYKCEAKCEFKAISNFGDSNSDNCRICFDDFLRRDMVEHQSHRNLLAMSAGIKQKENVDTIVQKVIRKAVSSP</sequence>
<reference evidence="2 3" key="1">
    <citation type="submission" date="2020-10" db="EMBL/GenBank/DDBJ databases">
        <title>The Coptis chinensis genome and diversification of protoberbering-type alkaloids.</title>
        <authorList>
            <person name="Wang B."/>
            <person name="Shu S."/>
            <person name="Song C."/>
            <person name="Liu Y."/>
        </authorList>
    </citation>
    <scope>NUCLEOTIDE SEQUENCE [LARGE SCALE GENOMIC DNA]</scope>
    <source>
        <strain evidence="2">HL-2020</strain>
        <tissue evidence="2">Leaf</tissue>
    </source>
</reference>
<evidence type="ECO:0000313" key="3">
    <source>
        <dbReference type="Proteomes" id="UP000631114"/>
    </source>
</evidence>
<proteinExistence type="predicted"/>
<evidence type="ECO:0000256" key="1">
    <source>
        <dbReference type="SAM" id="Phobius"/>
    </source>
</evidence>
<keyword evidence="1" id="KW-0472">Membrane</keyword>
<dbReference type="EMBL" id="JADFTS010000003">
    <property type="protein sequence ID" value="KAF9615193.1"/>
    <property type="molecule type" value="Genomic_DNA"/>
</dbReference>
<gene>
    <name evidence="2" type="ORF">IFM89_022455</name>
</gene>
<feature type="transmembrane region" description="Helical" evidence="1">
    <location>
        <begin position="6"/>
        <end position="25"/>
    </location>
</feature>
<protein>
    <submittedName>
        <fullName evidence="2">Uncharacterized protein</fullName>
    </submittedName>
</protein>
<keyword evidence="1" id="KW-0812">Transmembrane</keyword>
<dbReference type="Proteomes" id="UP000631114">
    <property type="component" value="Unassembled WGS sequence"/>
</dbReference>
<dbReference type="AlphaFoldDB" id="A0A835IG99"/>
<organism evidence="2 3">
    <name type="scientific">Coptis chinensis</name>
    <dbReference type="NCBI Taxonomy" id="261450"/>
    <lineage>
        <taxon>Eukaryota</taxon>
        <taxon>Viridiplantae</taxon>
        <taxon>Streptophyta</taxon>
        <taxon>Embryophyta</taxon>
        <taxon>Tracheophyta</taxon>
        <taxon>Spermatophyta</taxon>
        <taxon>Magnoliopsida</taxon>
        <taxon>Ranunculales</taxon>
        <taxon>Ranunculaceae</taxon>
        <taxon>Coptidoideae</taxon>
        <taxon>Coptis</taxon>
    </lineage>
</organism>
<evidence type="ECO:0000313" key="2">
    <source>
        <dbReference type="EMBL" id="KAF9615193.1"/>
    </source>
</evidence>
<comment type="caution">
    <text evidence="2">The sequence shown here is derived from an EMBL/GenBank/DDBJ whole genome shotgun (WGS) entry which is preliminary data.</text>
</comment>